<evidence type="ECO:0000256" key="4">
    <source>
        <dbReference type="ARBA" id="ARBA00022692"/>
    </source>
</evidence>
<dbReference type="InterPro" id="IPR000531">
    <property type="entry name" value="Beta-barrel_TonB"/>
</dbReference>
<dbReference type="Pfam" id="PF00593">
    <property type="entry name" value="TonB_dep_Rec_b-barrel"/>
    <property type="match status" value="1"/>
</dbReference>
<keyword evidence="5 9" id="KW-0798">TonB box</keyword>
<evidence type="ECO:0000256" key="7">
    <source>
        <dbReference type="ARBA" id="ARBA00023237"/>
    </source>
</evidence>
<evidence type="ECO:0000259" key="11">
    <source>
        <dbReference type="Pfam" id="PF00593"/>
    </source>
</evidence>
<evidence type="ECO:0000256" key="8">
    <source>
        <dbReference type="PROSITE-ProRule" id="PRU01360"/>
    </source>
</evidence>
<evidence type="ECO:0000313" key="14">
    <source>
        <dbReference type="Proteomes" id="UP000198329"/>
    </source>
</evidence>
<dbReference type="Gene3D" id="2.40.170.20">
    <property type="entry name" value="TonB-dependent receptor, beta-barrel domain"/>
    <property type="match status" value="1"/>
</dbReference>
<dbReference type="InterPro" id="IPR039426">
    <property type="entry name" value="TonB-dep_rcpt-like"/>
</dbReference>
<evidence type="ECO:0000256" key="1">
    <source>
        <dbReference type="ARBA" id="ARBA00004571"/>
    </source>
</evidence>
<dbReference type="Gene3D" id="2.170.130.10">
    <property type="entry name" value="TonB-dependent receptor, plug domain"/>
    <property type="match status" value="1"/>
</dbReference>
<accession>A0AAC9ULW0</accession>
<evidence type="ECO:0000259" key="12">
    <source>
        <dbReference type="Pfam" id="PF07715"/>
    </source>
</evidence>
<organism evidence="13 14">
    <name type="scientific">Pseudoalteromonas nigrifaciens</name>
    <dbReference type="NCBI Taxonomy" id="28109"/>
    <lineage>
        <taxon>Bacteria</taxon>
        <taxon>Pseudomonadati</taxon>
        <taxon>Pseudomonadota</taxon>
        <taxon>Gammaproteobacteria</taxon>
        <taxon>Alteromonadales</taxon>
        <taxon>Pseudoalteromonadaceae</taxon>
        <taxon>Pseudoalteromonas</taxon>
    </lineage>
</organism>
<dbReference type="KEGG" id="png:PNIG_b0689"/>
<evidence type="ECO:0000256" key="10">
    <source>
        <dbReference type="SAM" id="MobiDB-lite"/>
    </source>
</evidence>
<keyword evidence="6 8" id="KW-0472">Membrane</keyword>
<feature type="domain" description="TonB-dependent receptor plug" evidence="12">
    <location>
        <begin position="88"/>
        <end position="189"/>
    </location>
</feature>
<dbReference type="InterPro" id="IPR037066">
    <property type="entry name" value="Plug_dom_sf"/>
</dbReference>
<dbReference type="InterPro" id="IPR036942">
    <property type="entry name" value="Beta-barrel_TonB_sf"/>
</dbReference>
<reference evidence="13 14" key="1">
    <citation type="submission" date="2015-03" db="EMBL/GenBank/DDBJ databases">
        <authorList>
            <person name="Xie B.-B."/>
            <person name="Rong J.-C."/>
            <person name="Qin Q.-L."/>
            <person name="Zhang Y.-Z."/>
        </authorList>
    </citation>
    <scope>NUCLEOTIDE SEQUENCE [LARGE SCALE GENOMIC DNA]</scope>
    <source>
        <strain evidence="13 14">KMM 661</strain>
    </source>
</reference>
<dbReference type="Pfam" id="PF07715">
    <property type="entry name" value="Plug"/>
    <property type="match status" value="1"/>
</dbReference>
<dbReference type="InterPro" id="IPR012910">
    <property type="entry name" value="Plug_dom"/>
</dbReference>
<evidence type="ECO:0000256" key="6">
    <source>
        <dbReference type="ARBA" id="ARBA00023136"/>
    </source>
</evidence>
<proteinExistence type="inferred from homology"/>
<evidence type="ECO:0000256" key="2">
    <source>
        <dbReference type="ARBA" id="ARBA00022448"/>
    </source>
</evidence>
<evidence type="ECO:0000313" key="13">
    <source>
        <dbReference type="EMBL" id="ASM56234.1"/>
    </source>
</evidence>
<dbReference type="PANTHER" id="PTHR32552">
    <property type="entry name" value="FERRICHROME IRON RECEPTOR-RELATED"/>
    <property type="match status" value="1"/>
</dbReference>
<dbReference type="PANTHER" id="PTHR32552:SF90">
    <property type="entry name" value="METAL-PSEUDOPALINE RECEPTOR CNTO"/>
    <property type="match status" value="1"/>
</dbReference>
<dbReference type="PROSITE" id="PS52016">
    <property type="entry name" value="TONB_DEPENDENT_REC_3"/>
    <property type="match status" value="1"/>
</dbReference>
<evidence type="ECO:0000256" key="9">
    <source>
        <dbReference type="RuleBase" id="RU003357"/>
    </source>
</evidence>
<dbReference type="EMBL" id="CP011037">
    <property type="protein sequence ID" value="ASM56234.1"/>
    <property type="molecule type" value="Genomic_DNA"/>
</dbReference>
<evidence type="ECO:0000256" key="3">
    <source>
        <dbReference type="ARBA" id="ARBA00022452"/>
    </source>
</evidence>
<dbReference type="Proteomes" id="UP000198329">
    <property type="component" value="Chromosome II"/>
</dbReference>
<feature type="compositionally biased region" description="Polar residues" evidence="10">
    <location>
        <begin position="572"/>
        <end position="589"/>
    </location>
</feature>
<feature type="region of interest" description="Disordered" evidence="10">
    <location>
        <begin position="568"/>
        <end position="589"/>
    </location>
</feature>
<keyword evidence="7 8" id="KW-0998">Cell outer membrane</keyword>
<name>A0AAC9ULW0_9GAMM</name>
<keyword evidence="14" id="KW-1185">Reference proteome</keyword>
<comment type="similarity">
    <text evidence="8 9">Belongs to the TonB-dependent receptor family.</text>
</comment>
<dbReference type="SUPFAM" id="SSF56935">
    <property type="entry name" value="Porins"/>
    <property type="match status" value="1"/>
</dbReference>
<feature type="domain" description="TonB-dependent receptor-like beta-barrel" evidence="11">
    <location>
        <begin position="369"/>
        <end position="808"/>
    </location>
</feature>
<dbReference type="GO" id="GO:0015344">
    <property type="term" value="F:siderophore uptake transmembrane transporter activity"/>
    <property type="evidence" value="ECO:0007669"/>
    <property type="project" value="TreeGrafter"/>
</dbReference>
<comment type="subcellular location">
    <subcellularLocation>
        <location evidence="1 8">Cell outer membrane</location>
        <topology evidence="1 8">Multi-pass membrane protein</topology>
    </subcellularLocation>
</comment>
<keyword evidence="4 8" id="KW-0812">Transmembrane</keyword>
<dbReference type="AlphaFoldDB" id="A0AAC9ULW0"/>
<sequence>MLLKFFFELFIYFNNDNHYHSRNLLNTNTYHYMHNFKYSLLTLACLNAQLAFADDIKVEDNIERISVYEKQNRVVMSSGLATKSNMSLMETPAPVVIIDRELIESQGVKSLQDLVRNVSGLTQAGNNYGIGDNLVIRGLDANYTYDGMYGGAGLGNTFNPTRSLTNVESVEVLKGPATGLYGIGSAGGVINLIEKKPEFNEKHKVGVELGQWDSYAVSIDSTNAITDNLAYRVMAKTASSAGFRDLKEDRDEIYTSLKYVFDNKQNIMLSAAYIKDAIAVDSIGHPIRIYDANSVNGLTSDQVTGADLVNDPSGNGLQLSEAQRIELANSLSSSDGLTPYSFGTNGIISPMAKDNEGEELRFKLTHNYFITDDLFLNQQLQYRNYTSSFARQTGAYNYVYSTRSGVINQDPRAPLVEDGVLYPFAARRQEYRQVEADEKSWQYFADLRYDFSVADIDNELLVNANYEDRDIGFKQYSIYDADKVINDSDGNLLYQGTLPYIYDIREPNWPTGNFADYDPLKTSDYNKKVQAWGLGIQHVSYINEALTTRIGVAYNRIKQSYEHLGVDERYSSSRANPTPEANTSDSGLTYNLGATYQPTEDFSIFVNHSKGRTAYSVLGSVSGNEADREDSESLSNDLGFRFKAFDDQLLASIVVFESARTNLEYANPLYEAGVSAEGVVESFYNGKEETKGVELDLNAYLNDKWKINVNGVYQDARDQSNPNSSSFDTRQKGVPYVTASTWVTYYANMFNLPEAVNISGGITFVDNRSTNSSSFSIPDGYVPSYTIYDTAISYTTDKWHMQLNLNNLFNKRYYSKAMFLGGMPGQERNAKLSFSYTL</sequence>
<evidence type="ECO:0000256" key="5">
    <source>
        <dbReference type="ARBA" id="ARBA00023077"/>
    </source>
</evidence>
<keyword evidence="2 8" id="KW-0813">Transport</keyword>
<evidence type="ECO:0008006" key="15">
    <source>
        <dbReference type="Google" id="ProtNLM"/>
    </source>
</evidence>
<keyword evidence="3 8" id="KW-1134">Transmembrane beta strand</keyword>
<dbReference type="GO" id="GO:0009279">
    <property type="term" value="C:cell outer membrane"/>
    <property type="evidence" value="ECO:0007669"/>
    <property type="project" value="UniProtKB-SubCell"/>
</dbReference>
<protein>
    <recommendedName>
        <fullName evidence="15">Virulence-associated outer membrane protein Vir-90</fullName>
    </recommendedName>
</protein>
<gene>
    <name evidence="13" type="ORF">PNIG_b0689</name>
</gene>